<evidence type="ECO:0000256" key="2">
    <source>
        <dbReference type="ARBA" id="ARBA00022801"/>
    </source>
</evidence>
<evidence type="ECO:0000313" key="5">
    <source>
        <dbReference type="EMBL" id="MBY4797688.1"/>
    </source>
</evidence>
<dbReference type="EMBL" id="JAIMFO010000006">
    <property type="protein sequence ID" value="MBY4797688.1"/>
    <property type="molecule type" value="Genomic_DNA"/>
</dbReference>
<gene>
    <name evidence="5" type="ORF">K6V98_04875</name>
</gene>
<dbReference type="PANTHER" id="PTHR10363:SF2">
    <property type="entry name" value="BLEOMYCIN HYDROLASE"/>
    <property type="match status" value="1"/>
</dbReference>
<keyword evidence="1 4" id="KW-0645">Protease</keyword>
<dbReference type="PANTHER" id="PTHR10363">
    <property type="entry name" value="BLEOMYCIN HYDROLASE"/>
    <property type="match status" value="1"/>
</dbReference>
<keyword evidence="6" id="KW-1185">Reference proteome</keyword>
<dbReference type="Pfam" id="PF03051">
    <property type="entry name" value="Peptidase_C1_2"/>
    <property type="match status" value="1"/>
</dbReference>
<keyword evidence="3 4" id="KW-0788">Thiol protease</keyword>
<name>A0ABS7MJZ0_9ACTN</name>
<dbReference type="InterPro" id="IPR038765">
    <property type="entry name" value="Papain-like_cys_pep_sf"/>
</dbReference>
<dbReference type="PIRSF" id="PIRSF005700">
    <property type="entry name" value="PepC"/>
    <property type="match status" value="1"/>
</dbReference>
<dbReference type="SUPFAM" id="SSF54001">
    <property type="entry name" value="Cysteine proteinases"/>
    <property type="match status" value="1"/>
</dbReference>
<sequence length="477" mass="53679">MQESAGKVVLGESVDVGRMQDLARTFSTDRANRIARNAVTTTGIVGAARDQRAVRSYTDTYGIELAAARTVTDQMQSGRCWMFSTLNVIRAKTMDILDLDDFEFSQAYLTFYEKLEKSNAFLDRIIETAELPPTDRIVNHLTMHAASDGGQFMFCASLVEKWGLVPKEIMPETACSRDTKAMNEVLGELLLHDAAQLRVWYREGVSKEELCERKDEMLKAVHRVLSCCLGEPPVTFDVLMRVGPAAQVPAHRLEIDARRDRRLLSEHGITPQEFACRYAQFDASSYIELSSLPGETRPFSHLYSFRWFDPVIGGRPVKYLNVEMSRLEEAAIASLRGSTPVYMMCDVAKRSLRYAADHSGVLALDCMDLEGLFDIDLSMSRAAALDLNAMGMSHCMVFQGVQLDGDGRPHAWRVENSHGAAENKNGYYIMSGDWHRAYGGVVVVERQFVPEDLVTLWDTLPVEQVDPWTGFINYRPW</sequence>
<dbReference type="Proteomes" id="UP000700908">
    <property type="component" value="Unassembled WGS sequence"/>
</dbReference>
<evidence type="ECO:0000256" key="1">
    <source>
        <dbReference type="ARBA" id="ARBA00022670"/>
    </source>
</evidence>
<dbReference type="InterPro" id="IPR004134">
    <property type="entry name" value="Peptidase_C1B"/>
</dbReference>
<dbReference type="RefSeq" id="WP_222199407.1">
    <property type="nucleotide sequence ID" value="NZ_JAIMFO010000006.1"/>
</dbReference>
<evidence type="ECO:0000313" key="6">
    <source>
        <dbReference type="Proteomes" id="UP000700908"/>
    </source>
</evidence>
<keyword evidence="4" id="KW-0031">Aminopeptidase</keyword>
<dbReference type="InterPro" id="IPR000169">
    <property type="entry name" value="Pept_cys_AS"/>
</dbReference>
<comment type="similarity">
    <text evidence="4">Belongs to the peptidase C1 family.</text>
</comment>
<accession>A0ABS7MJZ0</accession>
<evidence type="ECO:0000256" key="4">
    <source>
        <dbReference type="PIRNR" id="PIRNR005700"/>
    </source>
</evidence>
<protein>
    <recommendedName>
        <fullName evidence="4">Aminopeptidase</fullName>
    </recommendedName>
</protein>
<dbReference type="Gene3D" id="3.90.70.10">
    <property type="entry name" value="Cysteine proteinases"/>
    <property type="match status" value="1"/>
</dbReference>
<reference evidence="5 6" key="1">
    <citation type="submission" date="2021-08" db="EMBL/GenBank/DDBJ databases">
        <title>Collinsella faecalis sp. nov. isolated from swine faeces.</title>
        <authorList>
            <person name="Oh B.S."/>
            <person name="Lee J.H."/>
        </authorList>
    </citation>
    <scope>NUCLEOTIDE SEQUENCE [LARGE SCALE GENOMIC DNA]</scope>
    <source>
        <strain evidence="5 6">AGMB00827</strain>
    </source>
</reference>
<evidence type="ECO:0000256" key="3">
    <source>
        <dbReference type="ARBA" id="ARBA00022807"/>
    </source>
</evidence>
<proteinExistence type="inferred from homology"/>
<dbReference type="PROSITE" id="PS00139">
    <property type="entry name" value="THIOL_PROTEASE_CYS"/>
    <property type="match status" value="1"/>
</dbReference>
<comment type="caution">
    <text evidence="5">The sequence shown here is derived from an EMBL/GenBank/DDBJ whole genome shotgun (WGS) entry which is preliminary data.</text>
</comment>
<keyword evidence="2 4" id="KW-0378">Hydrolase</keyword>
<organism evidence="5 6">
    <name type="scientific">Collinsella ureilytica</name>
    <dbReference type="NCBI Taxonomy" id="2869515"/>
    <lineage>
        <taxon>Bacteria</taxon>
        <taxon>Bacillati</taxon>
        <taxon>Actinomycetota</taxon>
        <taxon>Coriobacteriia</taxon>
        <taxon>Coriobacteriales</taxon>
        <taxon>Coriobacteriaceae</taxon>
        <taxon>Collinsella</taxon>
    </lineage>
</organism>